<reference evidence="1 2" key="1">
    <citation type="submission" date="2018-11" db="EMBL/GenBank/DDBJ databases">
        <title>Complete genome sequence of multidrug-resistant Aeromonas veronii strain MS-18-37.</title>
        <authorList>
            <person name="Abdelhamed H."/>
            <person name="Lawrence M."/>
            <person name="Waldbieser G."/>
        </authorList>
    </citation>
    <scope>NUCLEOTIDE SEQUENCE [LARGE SCALE GENOMIC DNA]</scope>
    <source>
        <strain evidence="1 2">MS-18-37</strain>
    </source>
</reference>
<name>A0AAN1QG89_AERVE</name>
<dbReference type="EMBL" id="CP033604">
    <property type="protein sequence ID" value="AYV38490.1"/>
    <property type="molecule type" value="Genomic_DNA"/>
</dbReference>
<evidence type="ECO:0000313" key="1">
    <source>
        <dbReference type="EMBL" id="AYV38490.1"/>
    </source>
</evidence>
<gene>
    <name evidence="1" type="ORF">EFI48_17650</name>
</gene>
<dbReference type="AlphaFoldDB" id="A0AAN1QG89"/>
<evidence type="ECO:0000313" key="2">
    <source>
        <dbReference type="Proteomes" id="UP000267614"/>
    </source>
</evidence>
<accession>A0AAN1QG89</accession>
<sequence>MKIEAVKFSMGSRYVTPVNMIATLAEHQGKADTLISQAAERMNQELVELREKLRKEIPAPDYAAYRAELVKARESAQKRLDDGIAAASAAISETDYLKSAMALQTRMIGGASLEQLLSELGDYKALNSLALLAEQLGRTGVASEAKAKAIEIATNGSQKEIDQLSGCLLDLVNAESSYLVEWENMLGQLGKGADE</sequence>
<dbReference type="RefSeq" id="WP_123173729.1">
    <property type="nucleotide sequence ID" value="NZ_CP033604.1"/>
</dbReference>
<dbReference type="Proteomes" id="UP000267614">
    <property type="component" value="Chromosome"/>
</dbReference>
<protein>
    <submittedName>
        <fullName evidence="1">Uncharacterized protein</fullName>
    </submittedName>
</protein>
<proteinExistence type="predicted"/>
<organism evidence="1 2">
    <name type="scientific">Aeromonas veronii</name>
    <dbReference type="NCBI Taxonomy" id="654"/>
    <lineage>
        <taxon>Bacteria</taxon>
        <taxon>Pseudomonadati</taxon>
        <taxon>Pseudomonadota</taxon>
        <taxon>Gammaproteobacteria</taxon>
        <taxon>Aeromonadales</taxon>
        <taxon>Aeromonadaceae</taxon>
        <taxon>Aeromonas</taxon>
    </lineage>
</organism>